<feature type="region of interest" description="Disordered" evidence="1">
    <location>
        <begin position="53"/>
        <end position="94"/>
    </location>
</feature>
<dbReference type="RefSeq" id="WP_377525023.1">
    <property type="nucleotide sequence ID" value="NZ_JBHTLD010000048.1"/>
</dbReference>
<feature type="compositionally biased region" description="Polar residues" evidence="1">
    <location>
        <begin position="15"/>
        <end position="28"/>
    </location>
</feature>
<sequence length="94" mass="10525">MRSSYERYRADRSQPVRTKQNTASYANSDSLSYLIDPSPWVERLVYVAVPARAARSGARAASGTQRDTTGRGPRGRERSKARSETLSICELEDE</sequence>
<evidence type="ECO:0000313" key="2">
    <source>
        <dbReference type="EMBL" id="MFD1186051.1"/>
    </source>
</evidence>
<organism evidence="2 3">
    <name type="scientific">Pontibacter rugosus</name>
    <dbReference type="NCBI Taxonomy" id="1745966"/>
    <lineage>
        <taxon>Bacteria</taxon>
        <taxon>Pseudomonadati</taxon>
        <taxon>Bacteroidota</taxon>
        <taxon>Cytophagia</taxon>
        <taxon>Cytophagales</taxon>
        <taxon>Hymenobacteraceae</taxon>
        <taxon>Pontibacter</taxon>
    </lineage>
</organism>
<protein>
    <submittedName>
        <fullName evidence="2">Uncharacterized protein</fullName>
    </submittedName>
</protein>
<feature type="compositionally biased region" description="Basic and acidic residues" evidence="1">
    <location>
        <begin position="74"/>
        <end position="83"/>
    </location>
</feature>
<dbReference type="Proteomes" id="UP001597094">
    <property type="component" value="Unassembled WGS sequence"/>
</dbReference>
<accession>A0ABW3SMX8</accession>
<reference evidence="3" key="1">
    <citation type="journal article" date="2019" name="Int. J. Syst. Evol. Microbiol.">
        <title>The Global Catalogue of Microorganisms (GCM) 10K type strain sequencing project: providing services to taxonomists for standard genome sequencing and annotation.</title>
        <authorList>
            <consortium name="The Broad Institute Genomics Platform"/>
            <consortium name="The Broad Institute Genome Sequencing Center for Infectious Disease"/>
            <person name="Wu L."/>
            <person name="Ma J."/>
        </authorList>
    </citation>
    <scope>NUCLEOTIDE SEQUENCE [LARGE SCALE GENOMIC DNA]</scope>
    <source>
        <strain evidence="3">JCM 31319</strain>
    </source>
</reference>
<comment type="caution">
    <text evidence="2">The sequence shown here is derived from an EMBL/GenBank/DDBJ whole genome shotgun (WGS) entry which is preliminary data.</text>
</comment>
<gene>
    <name evidence="2" type="ORF">ACFQ2O_07535</name>
</gene>
<feature type="compositionally biased region" description="Low complexity" evidence="1">
    <location>
        <begin position="53"/>
        <end position="63"/>
    </location>
</feature>
<dbReference type="EMBL" id="JBHTLD010000048">
    <property type="protein sequence ID" value="MFD1186051.1"/>
    <property type="molecule type" value="Genomic_DNA"/>
</dbReference>
<proteinExistence type="predicted"/>
<evidence type="ECO:0000256" key="1">
    <source>
        <dbReference type="SAM" id="MobiDB-lite"/>
    </source>
</evidence>
<feature type="region of interest" description="Disordered" evidence="1">
    <location>
        <begin position="1"/>
        <end position="28"/>
    </location>
</feature>
<feature type="compositionally biased region" description="Basic and acidic residues" evidence="1">
    <location>
        <begin position="1"/>
        <end position="14"/>
    </location>
</feature>
<evidence type="ECO:0000313" key="3">
    <source>
        <dbReference type="Proteomes" id="UP001597094"/>
    </source>
</evidence>
<keyword evidence="3" id="KW-1185">Reference proteome</keyword>
<name>A0ABW3SMX8_9BACT</name>